<evidence type="ECO:0000313" key="2">
    <source>
        <dbReference type="Proteomes" id="UP001433508"/>
    </source>
</evidence>
<proteinExistence type="predicted"/>
<name>A0ACC3T1R8_LIPKO</name>
<protein>
    <submittedName>
        <fullName evidence="1">Mitochondrial ATP synthase</fullName>
    </submittedName>
</protein>
<sequence length="61" mass="7072">MTFWKEAGLTYNRYAAIAARATRRALKEDKRILAERRGTSEVRSAKWVDGKQENNNDNSKK</sequence>
<accession>A0ACC3T1R8</accession>
<reference evidence="2" key="1">
    <citation type="journal article" date="2024" name="Front. Bioeng. Biotechnol.">
        <title>Genome-scale model development and genomic sequencing of the oleaginous clade Lipomyces.</title>
        <authorList>
            <person name="Czajka J.J."/>
            <person name="Han Y."/>
            <person name="Kim J."/>
            <person name="Mondo S.J."/>
            <person name="Hofstad B.A."/>
            <person name="Robles A."/>
            <person name="Haridas S."/>
            <person name="Riley R."/>
            <person name="LaButti K."/>
            <person name="Pangilinan J."/>
            <person name="Andreopoulos W."/>
            <person name="Lipzen A."/>
            <person name="Yan J."/>
            <person name="Wang M."/>
            <person name="Ng V."/>
            <person name="Grigoriev I.V."/>
            <person name="Spatafora J.W."/>
            <person name="Magnuson J.K."/>
            <person name="Baker S.E."/>
            <person name="Pomraning K.R."/>
        </authorList>
    </citation>
    <scope>NUCLEOTIDE SEQUENCE [LARGE SCALE GENOMIC DNA]</scope>
    <source>
        <strain evidence="2">CBS 7786</strain>
    </source>
</reference>
<dbReference type="EMBL" id="MU971368">
    <property type="protein sequence ID" value="KAK9237470.1"/>
    <property type="molecule type" value="Genomic_DNA"/>
</dbReference>
<evidence type="ECO:0000313" key="1">
    <source>
        <dbReference type="EMBL" id="KAK9237470.1"/>
    </source>
</evidence>
<comment type="caution">
    <text evidence="1">The sequence shown here is derived from an EMBL/GenBank/DDBJ whole genome shotgun (WGS) entry which is preliminary data.</text>
</comment>
<gene>
    <name evidence="1" type="ORF">V1525DRAFT_403692</name>
</gene>
<organism evidence="1 2">
    <name type="scientific">Lipomyces kononenkoae</name>
    <name type="common">Yeast</name>
    <dbReference type="NCBI Taxonomy" id="34357"/>
    <lineage>
        <taxon>Eukaryota</taxon>
        <taxon>Fungi</taxon>
        <taxon>Dikarya</taxon>
        <taxon>Ascomycota</taxon>
        <taxon>Saccharomycotina</taxon>
        <taxon>Lipomycetes</taxon>
        <taxon>Lipomycetales</taxon>
        <taxon>Lipomycetaceae</taxon>
        <taxon>Lipomyces</taxon>
    </lineage>
</organism>
<dbReference type="Proteomes" id="UP001433508">
    <property type="component" value="Unassembled WGS sequence"/>
</dbReference>
<keyword evidence="2" id="KW-1185">Reference proteome</keyword>